<organism evidence="1 2">
    <name type="scientific">Tilletia laevis</name>
    <dbReference type="NCBI Taxonomy" id="157183"/>
    <lineage>
        <taxon>Eukaryota</taxon>
        <taxon>Fungi</taxon>
        <taxon>Dikarya</taxon>
        <taxon>Basidiomycota</taxon>
        <taxon>Ustilaginomycotina</taxon>
        <taxon>Exobasidiomycetes</taxon>
        <taxon>Tilletiales</taxon>
        <taxon>Tilletiaceae</taxon>
        <taxon>Tilletia</taxon>
    </lineage>
</organism>
<dbReference type="EMBL" id="CAJHJF010000141">
    <property type="protein sequence ID" value="CAD6897656.1"/>
    <property type="molecule type" value="Genomic_DNA"/>
</dbReference>
<name>A0A9N8L629_9BASI</name>
<feature type="non-terminal residue" evidence="1">
    <location>
        <position position="1"/>
    </location>
</feature>
<comment type="caution">
    <text evidence="1">The sequence shown here is derived from an EMBL/GenBank/DDBJ whole genome shotgun (WGS) entry which is preliminary data.</text>
</comment>
<reference evidence="1 2" key="1">
    <citation type="submission" date="2020-10" db="EMBL/GenBank/DDBJ databases">
        <authorList>
            <person name="Sedaghatjoo S."/>
        </authorList>
    </citation>
    <scope>NUCLEOTIDE SEQUENCE [LARGE SCALE GENOMIC DNA]</scope>
    <source>
        <strain evidence="1 2">LLFL</strain>
    </source>
</reference>
<evidence type="ECO:0000313" key="1">
    <source>
        <dbReference type="EMBL" id="CAD6897656.1"/>
    </source>
</evidence>
<dbReference type="AlphaFoldDB" id="A0A9N8L629"/>
<dbReference type="Proteomes" id="UP000836404">
    <property type="component" value="Unassembled WGS sequence"/>
</dbReference>
<accession>A0A9N8L629</accession>
<sequence>SKVMAKEAAAATSLSIPTESTLNGIGRLLERDPAARSRARRSWVVDYCP</sequence>
<evidence type="ECO:0000313" key="2">
    <source>
        <dbReference type="Proteomes" id="UP000836404"/>
    </source>
</evidence>
<gene>
    <name evidence="1" type="ORF">JKILLFL_G3168</name>
</gene>
<protein>
    <submittedName>
        <fullName evidence="1">Uncharacterized protein</fullName>
    </submittedName>
</protein>
<proteinExistence type="predicted"/>
<keyword evidence="2" id="KW-1185">Reference proteome</keyword>